<dbReference type="Proteomes" id="UP000006813">
    <property type="component" value="Unassembled WGS sequence"/>
</dbReference>
<organism evidence="7 8">
    <name type="scientific">Heterocephalus glaber</name>
    <name type="common">Naked mole rat</name>
    <dbReference type="NCBI Taxonomy" id="10181"/>
    <lineage>
        <taxon>Eukaryota</taxon>
        <taxon>Metazoa</taxon>
        <taxon>Chordata</taxon>
        <taxon>Craniata</taxon>
        <taxon>Vertebrata</taxon>
        <taxon>Euteleostomi</taxon>
        <taxon>Mammalia</taxon>
        <taxon>Eutheria</taxon>
        <taxon>Euarchontoglires</taxon>
        <taxon>Glires</taxon>
        <taxon>Rodentia</taxon>
        <taxon>Hystricomorpha</taxon>
        <taxon>Bathyergidae</taxon>
        <taxon>Heterocephalus</taxon>
    </lineage>
</organism>
<dbReference type="FunCoup" id="G5BH56">
    <property type="interactions" value="13"/>
</dbReference>
<name>G5BH56_HETGA</name>
<evidence type="ECO:0000256" key="2">
    <source>
        <dbReference type="ARBA" id="ARBA00006193"/>
    </source>
</evidence>
<dbReference type="InterPro" id="IPR008661">
    <property type="entry name" value="L6_membrane"/>
</dbReference>
<dbReference type="eggNOG" id="ENOG502QVGK">
    <property type="taxonomic scope" value="Eukaryota"/>
</dbReference>
<comment type="similarity">
    <text evidence="2">Belongs to the L6 tetraspanin family.</text>
</comment>
<accession>G5BH56</accession>
<keyword evidence="3 6" id="KW-0812">Transmembrane</keyword>
<gene>
    <name evidence="7" type="ORF">GW7_12913</name>
</gene>
<evidence type="ECO:0000313" key="7">
    <source>
        <dbReference type="EMBL" id="EHB08617.1"/>
    </source>
</evidence>
<keyword evidence="4 6" id="KW-1133">Transmembrane helix</keyword>
<dbReference type="STRING" id="10181.G5BH56"/>
<feature type="transmembrane region" description="Helical" evidence="6">
    <location>
        <begin position="46"/>
        <end position="69"/>
    </location>
</feature>
<protein>
    <submittedName>
        <fullName evidence="7">Transmembrane 4 L6 family member 4</fullName>
    </submittedName>
</protein>
<feature type="transmembrane region" description="Helical" evidence="6">
    <location>
        <begin position="12"/>
        <end position="31"/>
    </location>
</feature>
<evidence type="ECO:0000256" key="4">
    <source>
        <dbReference type="ARBA" id="ARBA00022989"/>
    </source>
</evidence>
<dbReference type="InParanoid" id="G5BH56"/>
<keyword evidence="5 6" id="KW-0472">Membrane</keyword>
<dbReference type="Pfam" id="PF05805">
    <property type="entry name" value="L6_membrane"/>
    <property type="match status" value="1"/>
</dbReference>
<evidence type="ECO:0000256" key="6">
    <source>
        <dbReference type="SAM" id="Phobius"/>
    </source>
</evidence>
<comment type="subcellular location">
    <subcellularLocation>
        <location evidence="1">Membrane</location>
        <topology evidence="1">Multi-pass membrane protein</topology>
    </subcellularLocation>
</comment>
<dbReference type="EMBL" id="JH170308">
    <property type="protein sequence ID" value="EHB08617.1"/>
    <property type="molecule type" value="Genomic_DNA"/>
</dbReference>
<proteinExistence type="inferred from homology"/>
<dbReference type="PANTHER" id="PTHR14198:SF15">
    <property type="entry name" value="TRANSMEMBRANE 4 L6 FAMILY MEMBER 4"/>
    <property type="match status" value="1"/>
</dbReference>
<dbReference type="GO" id="GO:0016020">
    <property type="term" value="C:membrane"/>
    <property type="evidence" value="ECO:0007669"/>
    <property type="project" value="UniProtKB-SubCell"/>
</dbReference>
<dbReference type="AlphaFoldDB" id="G5BH56"/>
<feature type="transmembrane region" description="Helical" evidence="6">
    <location>
        <begin position="90"/>
        <end position="114"/>
    </location>
</feature>
<evidence type="ECO:0000256" key="1">
    <source>
        <dbReference type="ARBA" id="ARBA00004141"/>
    </source>
</evidence>
<evidence type="ECO:0000256" key="3">
    <source>
        <dbReference type="ARBA" id="ARBA00022692"/>
    </source>
</evidence>
<sequence length="234" mass="24968">MCFGSCAKCLGGTLIPLALFGLVANILLFFPGGKVIDNNSHLSEEVWYFGGILGSGVLMIFPVLVFLGLKNNDCYGCCGNESCGKRMAMFTSVIFAAIGFVGAGYSFVISAISINKGPKCLVANATWTYPFQNGDYLSDHALWSKCEKPPNVVPWNLTLFSILLVIGGIQMILCAIQAINGLLGTLCGECHRGCCGVFPPPSAPWLPWAEQLCSAHAFCYAFPALASADQPTMD</sequence>
<evidence type="ECO:0000313" key="8">
    <source>
        <dbReference type="Proteomes" id="UP000006813"/>
    </source>
</evidence>
<dbReference type="PANTHER" id="PTHR14198">
    <property type="entry name" value="TRANSMEMBRANE 4 L6 FAMILY MEMBER 1-RELATED"/>
    <property type="match status" value="1"/>
</dbReference>
<reference evidence="7 8" key="1">
    <citation type="journal article" date="2011" name="Nature">
        <title>Genome sequencing reveals insights into physiology and longevity of the naked mole rat.</title>
        <authorList>
            <person name="Kim E.B."/>
            <person name="Fang X."/>
            <person name="Fushan A.A."/>
            <person name="Huang Z."/>
            <person name="Lobanov A.V."/>
            <person name="Han L."/>
            <person name="Marino S.M."/>
            <person name="Sun X."/>
            <person name="Turanov A.A."/>
            <person name="Yang P."/>
            <person name="Yim S.H."/>
            <person name="Zhao X."/>
            <person name="Kasaikina M.V."/>
            <person name="Stoletzki N."/>
            <person name="Peng C."/>
            <person name="Polak P."/>
            <person name="Xiong Z."/>
            <person name="Kiezun A."/>
            <person name="Zhu Y."/>
            <person name="Chen Y."/>
            <person name="Kryukov G.V."/>
            <person name="Zhang Q."/>
            <person name="Peshkin L."/>
            <person name="Yang L."/>
            <person name="Bronson R.T."/>
            <person name="Buffenstein R."/>
            <person name="Wang B."/>
            <person name="Han C."/>
            <person name="Li Q."/>
            <person name="Chen L."/>
            <person name="Zhao W."/>
            <person name="Sunyaev S.R."/>
            <person name="Park T.J."/>
            <person name="Zhang G."/>
            <person name="Wang J."/>
            <person name="Gladyshev V.N."/>
        </authorList>
    </citation>
    <scope>NUCLEOTIDE SEQUENCE [LARGE SCALE GENOMIC DNA]</scope>
</reference>
<evidence type="ECO:0000256" key="5">
    <source>
        <dbReference type="ARBA" id="ARBA00023136"/>
    </source>
</evidence>
<feature type="transmembrane region" description="Helical" evidence="6">
    <location>
        <begin position="157"/>
        <end position="176"/>
    </location>
</feature>